<feature type="region of interest" description="Disordered" evidence="1">
    <location>
        <begin position="31"/>
        <end position="54"/>
    </location>
</feature>
<name>A0A1H0BRB6_9ACTN</name>
<dbReference type="GO" id="GO:0003989">
    <property type="term" value="F:acetyl-CoA carboxylase activity"/>
    <property type="evidence" value="ECO:0007669"/>
    <property type="project" value="InterPro"/>
</dbReference>
<keyword evidence="3" id="KW-1185">Reference proteome</keyword>
<dbReference type="EMBL" id="FNIE01000004">
    <property type="protein sequence ID" value="SDN48204.1"/>
    <property type="molecule type" value="Genomic_DNA"/>
</dbReference>
<proteinExistence type="predicted"/>
<evidence type="ECO:0000256" key="1">
    <source>
        <dbReference type="SAM" id="MobiDB-lite"/>
    </source>
</evidence>
<dbReference type="GO" id="GO:0004658">
    <property type="term" value="F:propionyl-CoA carboxylase activity"/>
    <property type="evidence" value="ECO:0007669"/>
    <property type="project" value="InterPro"/>
</dbReference>
<dbReference type="Proteomes" id="UP000199341">
    <property type="component" value="Unassembled WGS sequence"/>
</dbReference>
<evidence type="ECO:0000313" key="2">
    <source>
        <dbReference type="EMBL" id="SDN48204.1"/>
    </source>
</evidence>
<organism evidence="2 3">
    <name type="scientific">Actinacidiphila guanduensis</name>
    <dbReference type="NCBI Taxonomy" id="310781"/>
    <lineage>
        <taxon>Bacteria</taxon>
        <taxon>Bacillati</taxon>
        <taxon>Actinomycetota</taxon>
        <taxon>Actinomycetes</taxon>
        <taxon>Kitasatosporales</taxon>
        <taxon>Streptomycetaceae</taxon>
        <taxon>Actinacidiphila</taxon>
    </lineage>
</organism>
<dbReference type="InterPro" id="IPR032716">
    <property type="entry name" value="ACC_epsilon"/>
</dbReference>
<accession>A0A1H0BRB6</accession>
<evidence type="ECO:0000313" key="3">
    <source>
        <dbReference type="Proteomes" id="UP000199341"/>
    </source>
</evidence>
<reference evidence="2 3" key="1">
    <citation type="submission" date="2016-10" db="EMBL/GenBank/DDBJ databases">
        <authorList>
            <person name="de Groot N.N."/>
        </authorList>
    </citation>
    <scope>NUCLEOTIDE SEQUENCE [LARGE SCALE GENOMIC DNA]</scope>
    <source>
        <strain evidence="2 3">CGMCC 4.2022</strain>
    </source>
</reference>
<protein>
    <submittedName>
        <fullName evidence="2">Acyl-CoA carboxylase epsilon subunit</fullName>
    </submittedName>
</protein>
<gene>
    <name evidence="2" type="ORF">SAMN05216259_104277</name>
</gene>
<dbReference type="Pfam" id="PF13822">
    <property type="entry name" value="ACC_epsilon"/>
    <property type="match status" value="1"/>
</dbReference>
<sequence length="66" mass="6852">MRVVRGEPGVEELAALVVVWARLTAAAGLAAAGERRPGRGPAGRPFVMTATPVPGADAWRRSGWTA</sequence>
<dbReference type="STRING" id="310781.SAMN05216259_104277"/>
<dbReference type="AlphaFoldDB" id="A0A1H0BRB6"/>